<dbReference type="InterPro" id="IPR043171">
    <property type="entry name" value="Ap4A_phos1/2-like"/>
</dbReference>
<gene>
    <name evidence="4" type="ORF">SAMN06295900_10270</name>
</gene>
<evidence type="ECO:0000313" key="4">
    <source>
        <dbReference type="EMBL" id="SMF04212.1"/>
    </source>
</evidence>
<keyword evidence="5" id="KW-1185">Reference proteome</keyword>
<evidence type="ECO:0000259" key="3">
    <source>
        <dbReference type="Pfam" id="PF19327"/>
    </source>
</evidence>
<dbReference type="GO" id="GO:0009117">
    <property type="term" value="P:nucleotide metabolic process"/>
    <property type="evidence" value="ECO:0007669"/>
    <property type="project" value="InterPro"/>
</dbReference>
<feature type="domain" description="Ap4A phosphorylase 1/2 N-terminal" evidence="3">
    <location>
        <begin position="5"/>
        <end position="173"/>
    </location>
</feature>
<proteinExistence type="predicted"/>
<feature type="domain" description="ATP adenylyltransferase C-terminal" evidence="2">
    <location>
        <begin position="186"/>
        <end position="293"/>
    </location>
</feature>
<dbReference type="OrthoDB" id="421767at2"/>
<keyword evidence="4" id="KW-0548">Nucleotidyltransferase</keyword>
<dbReference type="EMBL" id="FXAH01000002">
    <property type="protein sequence ID" value="SMF04212.1"/>
    <property type="molecule type" value="Genomic_DNA"/>
</dbReference>
<organism evidence="4 5">
    <name type="scientific">Trinickia caryophylli</name>
    <name type="common">Paraburkholderia caryophylli</name>
    <dbReference type="NCBI Taxonomy" id="28094"/>
    <lineage>
        <taxon>Bacteria</taxon>
        <taxon>Pseudomonadati</taxon>
        <taxon>Pseudomonadota</taxon>
        <taxon>Betaproteobacteria</taxon>
        <taxon>Burkholderiales</taxon>
        <taxon>Burkholderiaceae</taxon>
        <taxon>Trinickia</taxon>
    </lineage>
</organism>
<sequence>MSSPSPQPGWLQRAIVERARHALACGALQPIETSLATIDDGGVRFAVRQVSSLVRKARERPAARGDDFDPFLPYDPDLFVADLSPTHVALLNKFNVIDHHLLIVTRAFEDQETLLGLADFEAWNLCLQALDGWLGFYNGGVQAGASQRHKHMQAVAPALGEAGMPLPIAPLLDAAPRDGRVCTVAGLPFAHAFCRLTSERGEAAPAMLAAYRRLLDTLGVSALASPADARQSAPYNLLVTSRWMLAVPRTAESAEGVAVNALGFAGSLFVRDATQMEAVRRVGPLRLLQRVARPLAGGNRGSSGG</sequence>
<dbReference type="GeneID" id="95552606"/>
<dbReference type="InterPro" id="IPR009163">
    <property type="entry name" value="Ap4A_phos1/2"/>
</dbReference>
<dbReference type="PANTHER" id="PTHR38420">
    <property type="entry name" value="AP-4-A PHOSPHORYLASE II"/>
    <property type="match status" value="1"/>
</dbReference>
<evidence type="ECO:0000256" key="1">
    <source>
        <dbReference type="PIRSR" id="PIRSR000846-1"/>
    </source>
</evidence>
<dbReference type="InterPro" id="IPR036265">
    <property type="entry name" value="HIT-like_sf"/>
</dbReference>
<name>A0A1X7CW82_TRICW</name>
<dbReference type="GO" id="GO:0003877">
    <property type="term" value="F:ATP:ADP adenylyltransferase activity"/>
    <property type="evidence" value="ECO:0007669"/>
    <property type="project" value="InterPro"/>
</dbReference>
<keyword evidence="4" id="KW-0808">Transferase</keyword>
<dbReference type="Proteomes" id="UP000192911">
    <property type="component" value="Unassembled WGS sequence"/>
</dbReference>
<dbReference type="PANTHER" id="PTHR38420:SF1">
    <property type="entry name" value="PUTATIVE (AFU_ORTHOLOGUE AFUA_5G14690)-RELATED"/>
    <property type="match status" value="1"/>
</dbReference>
<dbReference type="GO" id="GO:0005524">
    <property type="term" value="F:ATP binding"/>
    <property type="evidence" value="ECO:0007669"/>
    <property type="project" value="InterPro"/>
</dbReference>
<evidence type="ECO:0000259" key="2">
    <source>
        <dbReference type="Pfam" id="PF09830"/>
    </source>
</evidence>
<dbReference type="STRING" id="28094.SAMN06295900_10270"/>
<dbReference type="Pfam" id="PF09830">
    <property type="entry name" value="ATP_transf"/>
    <property type="match status" value="1"/>
</dbReference>
<evidence type="ECO:0000313" key="5">
    <source>
        <dbReference type="Proteomes" id="UP000192911"/>
    </source>
</evidence>
<feature type="active site" description="Nucleophile" evidence="1">
    <location>
        <position position="151"/>
    </location>
</feature>
<protein>
    <submittedName>
        <fullName evidence="4">ATP adenylyltransferase</fullName>
    </submittedName>
</protein>
<dbReference type="PIRSF" id="PIRSF000846">
    <property type="entry name" value="ATP_adenylyltr"/>
    <property type="match status" value="1"/>
</dbReference>
<dbReference type="Pfam" id="PF19327">
    <property type="entry name" value="Ap4A_phos_N"/>
    <property type="match status" value="1"/>
</dbReference>
<dbReference type="AlphaFoldDB" id="A0A1X7CW82"/>
<dbReference type="RefSeq" id="WP_085224629.1">
    <property type="nucleotide sequence ID" value="NZ_BSQD01000002.1"/>
</dbReference>
<reference evidence="5" key="1">
    <citation type="submission" date="2017-04" db="EMBL/GenBank/DDBJ databases">
        <authorList>
            <person name="Varghese N."/>
            <person name="Submissions S."/>
        </authorList>
    </citation>
    <scope>NUCLEOTIDE SEQUENCE [LARGE SCALE GENOMIC DNA]</scope>
    <source>
        <strain evidence="5">Ballard 720</strain>
    </source>
</reference>
<accession>A0A1X7CW82</accession>
<dbReference type="Gene3D" id="3.30.428.70">
    <property type="match status" value="1"/>
</dbReference>
<dbReference type="InterPro" id="IPR045759">
    <property type="entry name" value="Ap4A_phos1/2_N"/>
</dbReference>
<dbReference type="SUPFAM" id="SSF54197">
    <property type="entry name" value="HIT-like"/>
    <property type="match status" value="1"/>
</dbReference>
<dbReference type="InterPro" id="IPR019200">
    <property type="entry name" value="ATP_adenylylTrfase_C"/>
</dbReference>